<name>A0A2K8T641_9NOSO</name>
<protein>
    <submittedName>
        <fullName evidence="2">Uncharacterized protein</fullName>
    </submittedName>
</protein>
<sequence>MCDRKTCEQCRPPQAPKQSKVVPIGKRKPRAMNYKSGKGIAE</sequence>
<proteinExistence type="predicted"/>
<dbReference type="EMBL" id="CP024788">
    <property type="protein sequence ID" value="AUB43164.1"/>
    <property type="molecule type" value="Genomic_DNA"/>
</dbReference>
<evidence type="ECO:0000313" key="3">
    <source>
        <dbReference type="Proteomes" id="UP000232003"/>
    </source>
</evidence>
<dbReference type="KEGG" id="nfl:COO91_09335"/>
<dbReference type="AlphaFoldDB" id="A0A2K8T641"/>
<keyword evidence="2" id="KW-0614">Plasmid</keyword>
<dbReference type="Proteomes" id="UP000232003">
    <property type="component" value="Plasmid pNFSY03"/>
</dbReference>
<geneLocation type="plasmid" evidence="3">
    <name>pnfsy03</name>
</geneLocation>
<evidence type="ECO:0000256" key="1">
    <source>
        <dbReference type="SAM" id="MobiDB-lite"/>
    </source>
</evidence>
<gene>
    <name evidence="2" type="ORF">COO91_09335</name>
</gene>
<accession>A0A2K8T641</accession>
<reference evidence="2 3" key="1">
    <citation type="submission" date="2017-11" db="EMBL/GenBank/DDBJ databases">
        <title>Complete genome of a free-living desiccation-tolerant cyanobacterium and its photosynthetic adaptation to extreme terrestrial habitat.</title>
        <authorList>
            <person name="Shang J."/>
        </authorList>
    </citation>
    <scope>NUCLEOTIDE SEQUENCE [LARGE SCALE GENOMIC DNA]</scope>
    <source>
        <strain evidence="2 3">CCNUN1</strain>
        <plasmid evidence="3">pnfsy03</plasmid>
    </source>
</reference>
<feature type="region of interest" description="Disordered" evidence="1">
    <location>
        <begin position="1"/>
        <end position="42"/>
    </location>
</feature>
<evidence type="ECO:0000313" key="2">
    <source>
        <dbReference type="EMBL" id="AUB43164.1"/>
    </source>
</evidence>
<keyword evidence="3" id="KW-1185">Reference proteome</keyword>
<organism evidence="2 3">
    <name type="scientific">Nostoc flagelliforme CCNUN1</name>
    <dbReference type="NCBI Taxonomy" id="2038116"/>
    <lineage>
        <taxon>Bacteria</taxon>
        <taxon>Bacillati</taxon>
        <taxon>Cyanobacteriota</taxon>
        <taxon>Cyanophyceae</taxon>
        <taxon>Nostocales</taxon>
        <taxon>Nostocaceae</taxon>
        <taxon>Nostoc</taxon>
    </lineage>
</organism>